<reference evidence="3" key="1">
    <citation type="submission" date="2018-12" db="EMBL/GenBank/DDBJ databases">
        <authorList>
            <person name="Syme R.A."/>
            <person name="Farfan-Caceres L."/>
            <person name="Lichtenzveig J."/>
        </authorList>
    </citation>
    <scope>NUCLEOTIDE SEQUENCE</scope>
    <source>
        <strain evidence="3">Al4</strain>
    </source>
</reference>
<name>A0A8H7MLX5_9PLEO</name>
<feature type="compositionally biased region" description="Basic and acidic residues" evidence="2">
    <location>
        <begin position="163"/>
        <end position="186"/>
    </location>
</feature>
<gene>
    <name evidence="3" type="ORF">EKO04_002980</name>
</gene>
<dbReference type="AlphaFoldDB" id="A0A8H7MLX5"/>
<sequence>MAAPSGSPFLPLAKHTDSKIRNELALLAQPHQRTEAELEVLNDVKNKLARLKGTPETREARRKLTIQLAEAAVGLQALYNLDDAWEKKLEQAKAEHQKVLAQKDEEYANAQAQHQAELAQLRNTLKHAAESRGITLESVEADSLLSQLDQFLASLAGSPAHPDPTKHAEELHKNGDQTHEAAHENTTDSTTEDCS</sequence>
<protein>
    <submittedName>
        <fullName evidence="3">Uncharacterized protein</fullName>
    </submittedName>
</protein>
<evidence type="ECO:0000313" key="4">
    <source>
        <dbReference type="Proteomes" id="UP000651452"/>
    </source>
</evidence>
<comment type="caution">
    <text evidence="3">The sequence shown here is derived from an EMBL/GenBank/DDBJ whole genome shotgun (WGS) entry which is preliminary data.</text>
</comment>
<organism evidence="3 4">
    <name type="scientific">Ascochyta lentis</name>
    <dbReference type="NCBI Taxonomy" id="205686"/>
    <lineage>
        <taxon>Eukaryota</taxon>
        <taxon>Fungi</taxon>
        <taxon>Dikarya</taxon>
        <taxon>Ascomycota</taxon>
        <taxon>Pezizomycotina</taxon>
        <taxon>Dothideomycetes</taxon>
        <taxon>Pleosporomycetidae</taxon>
        <taxon>Pleosporales</taxon>
        <taxon>Pleosporineae</taxon>
        <taxon>Didymellaceae</taxon>
        <taxon>Ascochyta</taxon>
    </lineage>
</organism>
<evidence type="ECO:0000313" key="3">
    <source>
        <dbReference type="EMBL" id="KAF9699067.1"/>
    </source>
</evidence>
<evidence type="ECO:0000256" key="2">
    <source>
        <dbReference type="SAM" id="MobiDB-lite"/>
    </source>
</evidence>
<feature type="coiled-coil region" evidence="1">
    <location>
        <begin position="75"/>
        <end position="131"/>
    </location>
</feature>
<accession>A0A8H7MLX5</accession>
<dbReference type="EMBL" id="RZGK01000005">
    <property type="protein sequence ID" value="KAF9699067.1"/>
    <property type="molecule type" value="Genomic_DNA"/>
</dbReference>
<feature type="region of interest" description="Disordered" evidence="2">
    <location>
        <begin position="155"/>
        <end position="195"/>
    </location>
</feature>
<keyword evidence="1" id="KW-0175">Coiled coil</keyword>
<reference evidence="3" key="2">
    <citation type="submission" date="2020-09" db="EMBL/GenBank/DDBJ databases">
        <title>Reference genome assembly for Australian Ascochyta lentis isolate Al4.</title>
        <authorList>
            <person name="Lee R.C."/>
            <person name="Farfan-Caceres L.M."/>
            <person name="Debler J.W."/>
            <person name="Williams A.H."/>
            <person name="Henares B.M."/>
        </authorList>
    </citation>
    <scope>NUCLEOTIDE SEQUENCE</scope>
    <source>
        <strain evidence="3">Al4</strain>
    </source>
</reference>
<proteinExistence type="predicted"/>
<dbReference type="Proteomes" id="UP000651452">
    <property type="component" value="Unassembled WGS sequence"/>
</dbReference>
<keyword evidence="4" id="KW-1185">Reference proteome</keyword>
<evidence type="ECO:0000256" key="1">
    <source>
        <dbReference type="SAM" id="Coils"/>
    </source>
</evidence>